<proteinExistence type="predicted"/>
<name>A0A246F6L2_PSENT</name>
<organism evidence="1 2">
    <name type="scientific">Pseudomonas nitroreducens</name>
    <dbReference type="NCBI Taxonomy" id="46680"/>
    <lineage>
        <taxon>Bacteria</taxon>
        <taxon>Pseudomonadati</taxon>
        <taxon>Pseudomonadota</taxon>
        <taxon>Gammaproteobacteria</taxon>
        <taxon>Pseudomonadales</taxon>
        <taxon>Pseudomonadaceae</taxon>
        <taxon>Pseudomonas</taxon>
    </lineage>
</organism>
<dbReference type="AlphaFoldDB" id="A0A246F6L2"/>
<gene>
    <name evidence="1" type="ORF">CEG18_22820</name>
</gene>
<reference evidence="1 2" key="1">
    <citation type="submission" date="2017-06" db="EMBL/GenBank/DDBJ databases">
        <title>Draft genome of Pseudomonas nitroreducens DF05.</title>
        <authorList>
            <person name="Iyer R."/>
        </authorList>
    </citation>
    <scope>NUCLEOTIDE SEQUENCE [LARGE SCALE GENOMIC DNA]</scope>
    <source>
        <strain evidence="1 2">DF05</strain>
    </source>
</reference>
<evidence type="ECO:0000313" key="1">
    <source>
        <dbReference type="EMBL" id="OWP48855.1"/>
    </source>
</evidence>
<dbReference type="STRING" id="46680.GCA_000807755_04408"/>
<dbReference type="RefSeq" id="WP_088420829.1">
    <property type="nucleotide sequence ID" value="NZ_NJBA01000008.1"/>
</dbReference>
<dbReference type="PROSITE" id="PS51257">
    <property type="entry name" value="PROKAR_LIPOPROTEIN"/>
    <property type="match status" value="1"/>
</dbReference>
<dbReference type="EMBL" id="NJBA01000008">
    <property type="protein sequence ID" value="OWP48855.1"/>
    <property type="molecule type" value="Genomic_DNA"/>
</dbReference>
<dbReference type="eggNOG" id="ENOG502ZTZR">
    <property type="taxonomic scope" value="Bacteria"/>
</dbReference>
<accession>A0A246F6L2</accession>
<comment type="caution">
    <text evidence="1">The sequence shown here is derived from an EMBL/GenBank/DDBJ whole genome shotgun (WGS) entry which is preliminary data.</text>
</comment>
<dbReference type="Proteomes" id="UP000198145">
    <property type="component" value="Unassembled WGS sequence"/>
</dbReference>
<sequence>MNRSLTLLSALLLTATLQGCGDDSQPAKAQAPEAASTAAAATPAGDSCTGHVLEKALPPTKAVYGYPYLSRECGYDDATIVYGKADGSQRLVVTLTDTGLPAPGADQQGEAAKQYLAAQAKLRDTTAKNVSLLNQARQAALQNGTAAQFGGEQYLPVIDSTRMGDPLAISVPGPDDKAGESSLTGLIKGRYVLNMVSPDKPNGGTAQSLRELFVPISEQMALTKLP</sequence>
<protein>
    <recommendedName>
        <fullName evidence="3">Lipoprotein</fullName>
    </recommendedName>
</protein>
<evidence type="ECO:0000313" key="2">
    <source>
        <dbReference type="Proteomes" id="UP000198145"/>
    </source>
</evidence>
<evidence type="ECO:0008006" key="3">
    <source>
        <dbReference type="Google" id="ProtNLM"/>
    </source>
</evidence>